<evidence type="ECO:0000256" key="4">
    <source>
        <dbReference type="ARBA" id="ARBA00022801"/>
    </source>
</evidence>
<feature type="domain" description="Phosphotyrosine protein phosphatase I" evidence="7">
    <location>
        <begin position="9"/>
        <end position="161"/>
    </location>
</feature>
<dbReference type="InterPro" id="IPR017867">
    <property type="entry name" value="Tyr_phospatase_low_mol_wt"/>
</dbReference>
<name>D2VUX0_NAEGR</name>
<dbReference type="SUPFAM" id="SSF52788">
    <property type="entry name" value="Phosphotyrosine protein phosphatases I"/>
    <property type="match status" value="1"/>
</dbReference>
<dbReference type="KEGG" id="ngr:NAEGRDRAFT_72814"/>
<evidence type="ECO:0000256" key="6">
    <source>
        <dbReference type="PIRSR" id="PIRSR617867-1"/>
    </source>
</evidence>
<dbReference type="OMA" id="VCHGNIC"/>
<comment type="subcellular location">
    <subcellularLocation>
        <location evidence="1">Cytoplasm</location>
    </subcellularLocation>
</comment>
<organism evidence="9">
    <name type="scientific">Naegleria gruberi</name>
    <name type="common">Amoeba</name>
    <dbReference type="NCBI Taxonomy" id="5762"/>
    <lineage>
        <taxon>Eukaryota</taxon>
        <taxon>Discoba</taxon>
        <taxon>Heterolobosea</taxon>
        <taxon>Tetramitia</taxon>
        <taxon>Eutetramitia</taxon>
        <taxon>Vahlkampfiidae</taxon>
        <taxon>Naegleria</taxon>
    </lineage>
</organism>
<dbReference type="RefSeq" id="XP_002672084.1">
    <property type="nucleotide sequence ID" value="XM_002672038.1"/>
</dbReference>
<keyword evidence="4" id="KW-0378">Hydrolase</keyword>
<proteinExistence type="inferred from homology"/>
<evidence type="ECO:0000256" key="1">
    <source>
        <dbReference type="ARBA" id="ARBA00004496"/>
    </source>
</evidence>
<dbReference type="PANTHER" id="PTHR11717">
    <property type="entry name" value="LOW MOLECULAR WEIGHT PROTEIN TYROSINE PHOSPHATASE"/>
    <property type="match status" value="1"/>
</dbReference>
<comment type="similarity">
    <text evidence="2">Belongs to the low molecular weight phosphotyrosine protein phosphatase family.</text>
</comment>
<dbReference type="InterPro" id="IPR036196">
    <property type="entry name" value="Ptyr_pPase_sf"/>
</dbReference>
<dbReference type="FunFam" id="3.40.50.2300:FF:000105">
    <property type="entry name" value="Low molecular weight phosphotyrosine protein"/>
    <property type="match status" value="1"/>
</dbReference>
<dbReference type="Gene3D" id="3.40.50.2300">
    <property type="match status" value="1"/>
</dbReference>
<protein>
    <submittedName>
        <fullName evidence="8">Predicted protein</fullName>
    </submittedName>
</protein>
<dbReference type="VEuPathDB" id="AmoebaDB:NAEGRDRAFT_72814"/>
<dbReference type="GO" id="GO:0005737">
    <property type="term" value="C:cytoplasm"/>
    <property type="evidence" value="ECO:0007669"/>
    <property type="project" value="UniProtKB-SubCell"/>
</dbReference>
<dbReference type="STRING" id="5762.D2VUX0"/>
<dbReference type="InterPro" id="IPR050438">
    <property type="entry name" value="LMW_PTPase"/>
</dbReference>
<keyword evidence="5" id="KW-0904">Protein phosphatase</keyword>
<sequence>MSAQSGKNCSVCFVCLGNICRSPMAEIVMLALIKEKKAKVDFIVDSCGTASYHVGEEHDDRTLSTCKKYYPWLNTDDMRARQICQDDFEDFDYILVMDESNLRNVNSIRKNKSGKAKVQLLGCYDPEKKNSIVEDPYYGGMSGFESIFKQIKRSLENFIQIIESEQ</sequence>
<evidence type="ECO:0000313" key="9">
    <source>
        <dbReference type="Proteomes" id="UP000006671"/>
    </source>
</evidence>
<keyword evidence="9" id="KW-1185">Reference proteome</keyword>
<dbReference type="Proteomes" id="UP000006671">
    <property type="component" value="Unassembled WGS sequence"/>
</dbReference>
<dbReference type="SMART" id="SM00226">
    <property type="entry name" value="LMWPc"/>
    <property type="match status" value="1"/>
</dbReference>
<dbReference type="eggNOG" id="KOG3217">
    <property type="taxonomic scope" value="Eukaryota"/>
</dbReference>
<dbReference type="FunCoup" id="D2VUX0">
    <property type="interactions" value="221"/>
</dbReference>
<dbReference type="InParanoid" id="D2VUX0"/>
<dbReference type="GO" id="GO:0003993">
    <property type="term" value="F:acid phosphatase activity"/>
    <property type="evidence" value="ECO:0007669"/>
    <property type="project" value="InterPro"/>
</dbReference>
<gene>
    <name evidence="8" type="ORF">NAEGRDRAFT_72814</name>
</gene>
<evidence type="ECO:0000259" key="7">
    <source>
        <dbReference type="SMART" id="SM00226"/>
    </source>
</evidence>
<feature type="active site" evidence="6">
    <location>
        <position position="21"/>
    </location>
</feature>
<dbReference type="OrthoDB" id="3388at2759"/>
<dbReference type="InterPro" id="IPR023485">
    <property type="entry name" value="Ptyr_pPase"/>
</dbReference>
<dbReference type="EMBL" id="GG738900">
    <property type="protein sequence ID" value="EFC39340.1"/>
    <property type="molecule type" value="Genomic_DNA"/>
</dbReference>
<evidence type="ECO:0000256" key="2">
    <source>
        <dbReference type="ARBA" id="ARBA00011063"/>
    </source>
</evidence>
<feature type="active site" description="Nucleophile" evidence="6">
    <location>
        <position position="15"/>
    </location>
</feature>
<dbReference type="CDD" id="cd16343">
    <property type="entry name" value="LMWPTP"/>
    <property type="match status" value="1"/>
</dbReference>
<evidence type="ECO:0000256" key="5">
    <source>
        <dbReference type="ARBA" id="ARBA00022912"/>
    </source>
</evidence>
<dbReference type="GeneID" id="8853540"/>
<dbReference type="PRINTS" id="PR00720">
    <property type="entry name" value="MAMMALPTPASE"/>
</dbReference>
<dbReference type="PANTHER" id="PTHR11717:SF7">
    <property type="entry name" value="LOW MOLECULAR WEIGHT PHOSPHOTYROSINE PROTEIN PHOSPHATASE"/>
    <property type="match status" value="1"/>
</dbReference>
<dbReference type="GO" id="GO:0004726">
    <property type="term" value="F:non-membrane spanning protein tyrosine phosphatase activity"/>
    <property type="evidence" value="ECO:0007669"/>
    <property type="project" value="InterPro"/>
</dbReference>
<evidence type="ECO:0000313" key="8">
    <source>
        <dbReference type="EMBL" id="EFC39340.1"/>
    </source>
</evidence>
<reference evidence="8 9" key="1">
    <citation type="journal article" date="2010" name="Cell">
        <title>The genome of Naegleria gruberi illuminates early eukaryotic versatility.</title>
        <authorList>
            <person name="Fritz-Laylin L.K."/>
            <person name="Prochnik S.E."/>
            <person name="Ginger M.L."/>
            <person name="Dacks J.B."/>
            <person name="Carpenter M.L."/>
            <person name="Field M.C."/>
            <person name="Kuo A."/>
            <person name="Paredez A."/>
            <person name="Chapman J."/>
            <person name="Pham J."/>
            <person name="Shu S."/>
            <person name="Neupane R."/>
            <person name="Cipriano M."/>
            <person name="Mancuso J."/>
            <person name="Tu H."/>
            <person name="Salamov A."/>
            <person name="Lindquist E."/>
            <person name="Shapiro H."/>
            <person name="Lucas S."/>
            <person name="Grigoriev I.V."/>
            <person name="Cande W.Z."/>
            <person name="Fulton C."/>
            <person name="Rokhsar D.S."/>
            <person name="Dawson S.C."/>
        </authorList>
    </citation>
    <scope>NUCLEOTIDE SEQUENCE [LARGE SCALE GENOMIC DNA]</scope>
    <source>
        <strain evidence="8 9">NEG-M</strain>
    </source>
</reference>
<feature type="active site" description="Proton donor" evidence="6">
    <location>
        <position position="135"/>
    </location>
</feature>
<dbReference type="AlphaFoldDB" id="D2VUX0"/>
<dbReference type="InterPro" id="IPR002115">
    <property type="entry name" value="Tyr_Pase_low_mol_wt_mml"/>
</dbReference>
<evidence type="ECO:0000256" key="3">
    <source>
        <dbReference type="ARBA" id="ARBA00022490"/>
    </source>
</evidence>
<dbReference type="Pfam" id="PF01451">
    <property type="entry name" value="LMWPc"/>
    <property type="match status" value="1"/>
</dbReference>
<keyword evidence="3" id="KW-0963">Cytoplasm</keyword>
<dbReference type="PRINTS" id="PR00719">
    <property type="entry name" value="LMWPTPASE"/>
</dbReference>
<accession>D2VUX0</accession>